<dbReference type="InterPro" id="IPR001870">
    <property type="entry name" value="B30.2/SPRY"/>
</dbReference>
<feature type="domain" description="RING-type" evidence="16">
    <location>
        <begin position="11"/>
        <end position="51"/>
    </location>
</feature>
<comment type="function">
    <text evidence="11">S-adenosyl-L-methionine-dependent guanine N(1)-methyltransferase that catalyzes the formation of N(1)-methylguanine at position 9 (m1G9) in tRNAs. Probably not able to catalyze formation of N(1)-methyladenine at position 9 (m1A9) in tRNAs.</text>
</comment>
<keyword evidence="5" id="KW-0949">S-adenosyl-L-methionine</keyword>
<dbReference type="PANTHER" id="PTHR13563:SF13">
    <property type="entry name" value="TRNA METHYLTRANSFERASE 10 HOMOLOG A"/>
    <property type="match status" value="1"/>
</dbReference>
<dbReference type="AlphaFoldDB" id="A0AAV2KRF3"/>
<dbReference type="SUPFAM" id="SSF49899">
    <property type="entry name" value="Concanavalin A-like lectins/glucanases"/>
    <property type="match status" value="1"/>
</dbReference>
<dbReference type="InterPro" id="IPR007356">
    <property type="entry name" value="tRNA_m1G_MeTrfase_euk"/>
</dbReference>
<dbReference type="Pfam" id="PF00643">
    <property type="entry name" value="zf-B_box"/>
    <property type="match status" value="1"/>
</dbReference>
<dbReference type="PROSITE" id="PS51675">
    <property type="entry name" value="SAM_MT_TRM10"/>
    <property type="match status" value="1"/>
</dbReference>
<keyword evidence="6" id="KW-0479">Metal-binding</keyword>
<keyword evidence="14" id="KW-0175">Coiled coil</keyword>
<dbReference type="FunFam" id="3.40.1280.30:FF:000001">
    <property type="entry name" value="tRNA methyltransferase 10 homolog A"/>
    <property type="match status" value="1"/>
</dbReference>
<keyword evidence="3" id="KW-0489">Methyltransferase</keyword>
<evidence type="ECO:0000256" key="14">
    <source>
        <dbReference type="SAM" id="Coils"/>
    </source>
</evidence>
<feature type="domain" description="B30.2/SPRY" evidence="18">
    <location>
        <begin position="273"/>
        <end position="474"/>
    </location>
</feature>
<evidence type="ECO:0000256" key="1">
    <source>
        <dbReference type="ARBA" id="ARBA00012797"/>
    </source>
</evidence>
<feature type="region of interest" description="Disordered" evidence="15">
    <location>
        <begin position="674"/>
        <end position="704"/>
    </location>
</feature>
<evidence type="ECO:0000256" key="5">
    <source>
        <dbReference type="ARBA" id="ARBA00022691"/>
    </source>
</evidence>
<evidence type="ECO:0000256" key="9">
    <source>
        <dbReference type="ARBA" id="ARBA00029801"/>
    </source>
</evidence>
<dbReference type="InterPro" id="IPR043136">
    <property type="entry name" value="B30.2/SPRY_sf"/>
</dbReference>
<feature type="region of interest" description="Disordered" evidence="15">
    <location>
        <begin position="420"/>
        <end position="485"/>
    </location>
</feature>
<dbReference type="CDD" id="cd18101">
    <property type="entry name" value="Trm10euk_A"/>
    <property type="match status" value="1"/>
</dbReference>
<dbReference type="InterPro" id="IPR013083">
    <property type="entry name" value="Znf_RING/FYVE/PHD"/>
</dbReference>
<dbReference type="Pfam" id="PF13445">
    <property type="entry name" value="zf-RING_UBOX"/>
    <property type="match status" value="1"/>
</dbReference>
<evidence type="ECO:0000256" key="7">
    <source>
        <dbReference type="ARBA" id="ARBA00022771"/>
    </source>
</evidence>
<dbReference type="PANTHER" id="PTHR13563">
    <property type="entry name" value="TRNA (GUANINE-9-) METHYLTRANSFERASE"/>
    <property type="match status" value="1"/>
</dbReference>
<name>A0AAV2KRF3_KNICA</name>
<evidence type="ECO:0000256" key="11">
    <source>
        <dbReference type="ARBA" id="ARBA00045240"/>
    </source>
</evidence>
<dbReference type="SUPFAM" id="SSF57845">
    <property type="entry name" value="B-box zinc-binding domain"/>
    <property type="match status" value="1"/>
</dbReference>
<keyword evidence="4" id="KW-0808">Transferase</keyword>
<feature type="compositionally biased region" description="Basic and acidic residues" evidence="15">
    <location>
        <begin position="695"/>
        <end position="704"/>
    </location>
</feature>
<dbReference type="Gene3D" id="3.30.40.10">
    <property type="entry name" value="Zinc/RING finger domain, C3HC4 (zinc finger)"/>
    <property type="match status" value="1"/>
</dbReference>
<sequence>MASFTDMDFSCPVCLEVYKNPVVLPCCHSFCKACLQNWWGENVTRPCPVCKRCSSVTDPPCNLALKNLCDTFSQQLSLKQPSQTDAICPRHTKKLQLFCLDHQQPVCLVCRDSRAHHKHKFRPINEMAQDYREQLQKSLLPLQDRLQKSSDVIHHWCQTSEYIRQQGDRTEKLIQKEINKIRDFLQKEEQERVLAVRTEVQQKISLMEQNVTALSEEMDTLSNSIRQTQEELKTSDVTFLQTYSGAVRRVQEAPLKVIPQMPSGALVDVAKHLGNLGFNIWNQMKDLVSYTPVVLDPNTANRSLFTSDDLCSVHCANIKTDEAPELPWVPENPERFIYYLNALGNEGFTTGKHRWEVDVQKKGNWAVGVITKSAPRKGDISCGYWEIWFKEDHYTAYAPPHIDKNNGLECDNNSTVETKTISEETTETQTLSKRQRKKLMRQQKWEEERDLRKQKRKDRRQQRRLQRQNNQDEDKAEADWNPRKRLRKEVTPSSVRLVVDCSFDSLMLMKDVSKLHKQLQRCYATNRRVLHPVQFIVTSLGGQLKQSMDEKDKGWVNWKDISFKSEHYIDVIAKEDLVYLTSDSPNVLTELDQSKAYVIGGLVDHNHHKGLTFEKAQELGIAHAQLPLSSFVKMNSRKVLAVNHVFEIILWYLEKGTWQDAFFTVLPQRKGAVALDQDETKQDQESDSDSDDDAPQQKEEKPLS</sequence>
<feature type="compositionally biased region" description="Acidic residues" evidence="15">
    <location>
        <begin position="685"/>
        <end position="694"/>
    </location>
</feature>
<dbReference type="InterPro" id="IPR038459">
    <property type="entry name" value="MT_TRM10-typ_sf"/>
</dbReference>
<dbReference type="Pfam" id="PF13765">
    <property type="entry name" value="PRY"/>
    <property type="match status" value="1"/>
</dbReference>
<evidence type="ECO:0000256" key="8">
    <source>
        <dbReference type="ARBA" id="ARBA00022833"/>
    </source>
</evidence>
<feature type="domain" description="SAM-dependent MTase TRM10-type" evidence="19">
    <location>
        <begin position="482"/>
        <end position="673"/>
    </location>
</feature>
<dbReference type="Gene3D" id="3.40.1280.30">
    <property type="match status" value="1"/>
</dbReference>
<dbReference type="GO" id="GO:0005654">
    <property type="term" value="C:nucleoplasm"/>
    <property type="evidence" value="ECO:0007669"/>
    <property type="project" value="TreeGrafter"/>
</dbReference>
<proteinExistence type="predicted"/>
<dbReference type="InterPro" id="IPR028564">
    <property type="entry name" value="MT_TRM10-typ"/>
</dbReference>
<dbReference type="PROSITE" id="PS50089">
    <property type="entry name" value="ZF_RING_2"/>
    <property type="match status" value="1"/>
</dbReference>
<accession>A0AAV2KRF3</accession>
<dbReference type="GO" id="GO:0000049">
    <property type="term" value="F:tRNA binding"/>
    <property type="evidence" value="ECO:0007669"/>
    <property type="project" value="TreeGrafter"/>
</dbReference>
<evidence type="ECO:0000259" key="16">
    <source>
        <dbReference type="PROSITE" id="PS50089"/>
    </source>
</evidence>
<comment type="catalytic activity">
    <reaction evidence="12">
        <text>guanosine(9) in tRNA + S-adenosyl-L-methionine = N(1)-methylguanosine(9) in tRNA + S-adenosyl-L-homocysteine + H(+)</text>
        <dbReference type="Rhea" id="RHEA:43156"/>
        <dbReference type="Rhea" id="RHEA-COMP:10367"/>
        <dbReference type="Rhea" id="RHEA-COMP:10368"/>
        <dbReference type="ChEBI" id="CHEBI:15378"/>
        <dbReference type="ChEBI" id="CHEBI:57856"/>
        <dbReference type="ChEBI" id="CHEBI:59789"/>
        <dbReference type="ChEBI" id="CHEBI:73542"/>
        <dbReference type="ChEBI" id="CHEBI:74269"/>
        <dbReference type="EC" id="2.1.1.221"/>
    </reaction>
</comment>
<dbReference type="InterPro" id="IPR000315">
    <property type="entry name" value="Znf_B-box"/>
</dbReference>
<keyword evidence="8" id="KW-0862">Zinc</keyword>
<dbReference type="InterPro" id="IPR017907">
    <property type="entry name" value="Znf_RING_CS"/>
</dbReference>
<dbReference type="SMART" id="SM00589">
    <property type="entry name" value="PRY"/>
    <property type="match status" value="1"/>
</dbReference>
<organism evidence="20 21">
    <name type="scientific">Knipowitschia caucasica</name>
    <name type="common">Caucasian dwarf goby</name>
    <name type="synonym">Pomatoschistus caucasicus</name>
    <dbReference type="NCBI Taxonomy" id="637954"/>
    <lineage>
        <taxon>Eukaryota</taxon>
        <taxon>Metazoa</taxon>
        <taxon>Chordata</taxon>
        <taxon>Craniata</taxon>
        <taxon>Vertebrata</taxon>
        <taxon>Euteleostomi</taxon>
        <taxon>Actinopterygii</taxon>
        <taxon>Neopterygii</taxon>
        <taxon>Teleostei</taxon>
        <taxon>Neoteleostei</taxon>
        <taxon>Acanthomorphata</taxon>
        <taxon>Gobiaria</taxon>
        <taxon>Gobiiformes</taxon>
        <taxon>Gobioidei</taxon>
        <taxon>Gobiidae</taxon>
        <taxon>Gobiinae</taxon>
        <taxon>Knipowitschia</taxon>
    </lineage>
</organism>
<evidence type="ECO:0000256" key="6">
    <source>
        <dbReference type="ARBA" id="ARBA00022723"/>
    </source>
</evidence>
<feature type="compositionally biased region" description="Basic residues" evidence="15">
    <location>
        <begin position="452"/>
        <end position="466"/>
    </location>
</feature>
<keyword evidence="21" id="KW-1185">Reference proteome</keyword>
<dbReference type="InterPro" id="IPR001841">
    <property type="entry name" value="Znf_RING"/>
</dbReference>
<evidence type="ECO:0000256" key="13">
    <source>
        <dbReference type="PROSITE-ProRule" id="PRU00024"/>
    </source>
</evidence>
<reference evidence="20 21" key="1">
    <citation type="submission" date="2024-04" db="EMBL/GenBank/DDBJ databases">
        <authorList>
            <person name="Waldvogel A.-M."/>
            <person name="Schoenle A."/>
        </authorList>
    </citation>
    <scope>NUCLEOTIDE SEQUENCE [LARGE SCALE GENOMIC DNA]</scope>
</reference>
<evidence type="ECO:0000256" key="15">
    <source>
        <dbReference type="SAM" id="MobiDB-lite"/>
    </source>
</evidence>
<protein>
    <recommendedName>
        <fullName evidence="2">tRNA methyltransferase 10 homolog A</fullName>
        <ecNumber evidence="1">2.1.1.221</ecNumber>
    </recommendedName>
    <alternativeName>
        <fullName evidence="9">RNA (guanine-9-)-methyltransferase domain-containing protein 2</fullName>
    </alternativeName>
    <alternativeName>
        <fullName evidence="10">tRNA (guanine(9)-N(1))-methyltransferase TRMT10A</fullName>
    </alternativeName>
</protein>
<dbReference type="SMART" id="SM00184">
    <property type="entry name" value="RING"/>
    <property type="match status" value="1"/>
</dbReference>
<dbReference type="EC" id="2.1.1.221" evidence="1"/>
<dbReference type="SUPFAM" id="SSF57850">
    <property type="entry name" value="RING/U-box"/>
    <property type="match status" value="1"/>
</dbReference>
<evidence type="ECO:0000313" key="20">
    <source>
        <dbReference type="EMBL" id="CAL1590674.1"/>
    </source>
</evidence>
<feature type="coiled-coil region" evidence="14">
    <location>
        <begin position="197"/>
        <end position="231"/>
    </location>
</feature>
<dbReference type="PROSITE" id="PS50188">
    <property type="entry name" value="B302_SPRY"/>
    <property type="match status" value="1"/>
</dbReference>
<evidence type="ECO:0000256" key="10">
    <source>
        <dbReference type="ARBA" id="ARBA00032540"/>
    </source>
</evidence>
<feature type="compositionally biased region" description="Basic and acidic residues" evidence="15">
    <location>
        <begin position="470"/>
        <end position="482"/>
    </location>
</feature>
<dbReference type="Gene3D" id="3.30.160.60">
    <property type="entry name" value="Classic Zinc Finger"/>
    <property type="match status" value="1"/>
</dbReference>
<evidence type="ECO:0000256" key="4">
    <source>
        <dbReference type="ARBA" id="ARBA00022679"/>
    </source>
</evidence>
<dbReference type="PROSITE" id="PS00518">
    <property type="entry name" value="ZF_RING_1"/>
    <property type="match status" value="1"/>
</dbReference>
<evidence type="ECO:0000256" key="2">
    <source>
        <dbReference type="ARBA" id="ARBA00014673"/>
    </source>
</evidence>
<dbReference type="InterPro" id="IPR027370">
    <property type="entry name" value="Znf-RING_euk"/>
</dbReference>
<dbReference type="GO" id="GO:0052905">
    <property type="term" value="F:tRNA (guanosine(9)-N1)-methyltransferase activity"/>
    <property type="evidence" value="ECO:0007669"/>
    <property type="project" value="UniProtKB-EC"/>
</dbReference>
<dbReference type="SMART" id="SM00336">
    <property type="entry name" value="BBOX"/>
    <property type="match status" value="1"/>
</dbReference>
<evidence type="ECO:0000259" key="17">
    <source>
        <dbReference type="PROSITE" id="PS50119"/>
    </source>
</evidence>
<dbReference type="GO" id="GO:0005829">
    <property type="term" value="C:cytosol"/>
    <property type="evidence" value="ECO:0007669"/>
    <property type="project" value="TreeGrafter"/>
</dbReference>
<dbReference type="Gene3D" id="2.60.120.920">
    <property type="match status" value="1"/>
</dbReference>
<evidence type="ECO:0000259" key="18">
    <source>
        <dbReference type="PROSITE" id="PS50188"/>
    </source>
</evidence>
<dbReference type="GO" id="GO:0002939">
    <property type="term" value="P:tRNA N1-guanine methylation"/>
    <property type="evidence" value="ECO:0007669"/>
    <property type="project" value="TreeGrafter"/>
</dbReference>
<dbReference type="InterPro" id="IPR006574">
    <property type="entry name" value="PRY"/>
</dbReference>
<dbReference type="InterPro" id="IPR013320">
    <property type="entry name" value="ConA-like_dom_sf"/>
</dbReference>
<dbReference type="EMBL" id="OZ035841">
    <property type="protein sequence ID" value="CAL1590674.1"/>
    <property type="molecule type" value="Genomic_DNA"/>
</dbReference>
<feature type="domain" description="B box-type" evidence="17">
    <location>
        <begin position="83"/>
        <end position="124"/>
    </location>
</feature>
<dbReference type="GO" id="GO:0008270">
    <property type="term" value="F:zinc ion binding"/>
    <property type="evidence" value="ECO:0007669"/>
    <property type="project" value="UniProtKB-KW"/>
</dbReference>
<gene>
    <name evidence="20" type="ORF">KC01_LOCUS20154</name>
</gene>
<evidence type="ECO:0000256" key="12">
    <source>
        <dbReference type="ARBA" id="ARBA00048434"/>
    </source>
</evidence>
<dbReference type="Proteomes" id="UP001497482">
    <property type="component" value="Chromosome 19"/>
</dbReference>
<keyword evidence="7 13" id="KW-0863">Zinc-finger</keyword>
<evidence type="ECO:0000256" key="3">
    <source>
        <dbReference type="ARBA" id="ARBA00022603"/>
    </source>
</evidence>
<evidence type="ECO:0000259" key="19">
    <source>
        <dbReference type="PROSITE" id="PS51675"/>
    </source>
</evidence>
<evidence type="ECO:0000313" key="21">
    <source>
        <dbReference type="Proteomes" id="UP001497482"/>
    </source>
</evidence>
<dbReference type="PROSITE" id="PS50119">
    <property type="entry name" value="ZF_BBOX"/>
    <property type="match status" value="1"/>
</dbReference>